<dbReference type="GO" id="GO:0008641">
    <property type="term" value="F:ubiquitin-like modifier activating enzyme activity"/>
    <property type="evidence" value="ECO:0007669"/>
    <property type="project" value="InterPro"/>
</dbReference>
<reference evidence="1 2" key="2">
    <citation type="submission" date="2019-01" db="EMBL/GenBank/DDBJ databases">
        <title>Tautonia sociabilis, a novel thermotolerant planctomycete of Isosphaeraceae family, isolated from a 4000 m deep subterranean habitat.</title>
        <authorList>
            <person name="Kovaleva O.L."/>
            <person name="Elcheninov A.G."/>
            <person name="Van Heerden E."/>
            <person name="Toshchakov S.V."/>
            <person name="Novikov A."/>
            <person name="Bonch-Osmolovskaya E.A."/>
            <person name="Kublanov I.V."/>
        </authorList>
    </citation>
    <scope>NUCLEOTIDE SEQUENCE [LARGE SCALE GENOMIC DNA]</scope>
    <source>
        <strain evidence="1 2">GM2012</strain>
    </source>
</reference>
<sequence>MITLDRGHGAAVDVDADSVSRVVKMALDTGESPTVAAGYELFRSYRLSVAVGPEVASSPAHQACLLTIVNIARRALLGGVEVVGQLDVPLLIPFPGCSRLSEAVDLLAGRPAREVRPGVPNLILGDAEDAAGRGSPSLVVTFEDWRGGVIPASEGRRLGETTAIIPAAVLAGAIAVSEAFQHLRGNPMAGRRSVGLSLWSPEHRDWEDAPAGPVSIVLPSRLWLIGLGHLGQAYLWTLGLLPYRSPDDVELVLQDFDRLTPANDSTSLLTDSSSIGQPKTRAMARWAEDRGFRTRLVERVFPGGVAIADDEPRLALGGVDNPQARAAYEDAGFDCIIEAGLGAGPTEYLALRLHSFPASTTARAKWGDATASASVPHPRARAYDNLAASGMDECGLVRLASRTVGAPFVGAAAATLVIAEVLRRLNGGPSIEVIDMTLRDPAARSIVLASHAASRFNPGYTV</sequence>
<comment type="caution">
    <text evidence="1">The sequence shown here is derived from an EMBL/GenBank/DDBJ whole genome shotgun (WGS) entry which is preliminary data.</text>
</comment>
<dbReference type="Proteomes" id="UP000280296">
    <property type="component" value="Unassembled WGS sequence"/>
</dbReference>
<gene>
    <name evidence="1" type="ORF">TsocGM_24320</name>
</gene>
<reference evidence="1 2" key="1">
    <citation type="submission" date="2018-12" db="EMBL/GenBank/DDBJ databases">
        <authorList>
            <person name="Toschakov S.V."/>
        </authorList>
    </citation>
    <scope>NUCLEOTIDE SEQUENCE [LARGE SCALE GENOMIC DNA]</scope>
    <source>
        <strain evidence="1 2">GM2012</strain>
    </source>
</reference>
<dbReference type="EMBL" id="RYZH01000081">
    <property type="protein sequence ID" value="RUL81897.1"/>
    <property type="molecule type" value="Genomic_DNA"/>
</dbReference>
<organism evidence="1 2">
    <name type="scientific">Tautonia sociabilis</name>
    <dbReference type="NCBI Taxonomy" id="2080755"/>
    <lineage>
        <taxon>Bacteria</taxon>
        <taxon>Pseudomonadati</taxon>
        <taxon>Planctomycetota</taxon>
        <taxon>Planctomycetia</taxon>
        <taxon>Isosphaerales</taxon>
        <taxon>Isosphaeraceae</taxon>
        <taxon>Tautonia</taxon>
    </lineage>
</organism>
<protein>
    <submittedName>
        <fullName evidence="1">Thiamine biosynthesis protein ThiF</fullName>
    </submittedName>
</protein>
<dbReference type="InterPro" id="IPR035985">
    <property type="entry name" value="Ubiquitin-activating_enz"/>
</dbReference>
<dbReference type="AlphaFoldDB" id="A0A432MCG8"/>
<keyword evidence="2" id="KW-1185">Reference proteome</keyword>
<accession>A0A432MCG8</accession>
<evidence type="ECO:0000313" key="1">
    <source>
        <dbReference type="EMBL" id="RUL81897.1"/>
    </source>
</evidence>
<proteinExistence type="predicted"/>
<dbReference type="SUPFAM" id="SSF69572">
    <property type="entry name" value="Activating enzymes of the ubiquitin-like proteins"/>
    <property type="match status" value="1"/>
</dbReference>
<name>A0A432MCG8_9BACT</name>
<dbReference type="Gene3D" id="3.40.50.720">
    <property type="entry name" value="NAD(P)-binding Rossmann-like Domain"/>
    <property type="match status" value="1"/>
</dbReference>
<evidence type="ECO:0000313" key="2">
    <source>
        <dbReference type="Proteomes" id="UP000280296"/>
    </source>
</evidence>